<organism evidence="1 2">
    <name type="scientific">Senna tora</name>
    <dbReference type="NCBI Taxonomy" id="362788"/>
    <lineage>
        <taxon>Eukaryota</taxon>
        <taxon>Viridiplantae</taxon>
        <taxon>Streptophyta</taxon>
        <taxon>Embryophyta</taxon>
        <taxon>Tracheophyta</taxon>
        <taxon>Spermatophyta</taxon>
        <taxon>Magnoliopsida</taxon>
        <taxon>eudicotyledons</taxon>
        <taxon>Gunneridae</taxon>
        <taxon>Pentapetalae</taxon>
        <taxon>rosids</taxon>
        <taxon>fabids</taxon>
        <taxon>Fabales</taxon>
        <taxon>Fabaceae</taxon>
        <taxon>Caesalpinioideae</taxon>
        <taxon>Cassia clade</taxon>
        <taxon>Senna</taxon>
    </lineage>
</organism>
<sequence>MEGKLVGKREEVSVEGREWTTCDLLAIRDTSPFVAVAAV</sequence>
<gene>
    <name evidence="1" type="ORF">G2W53_020095</name>
</gene>
<keyword evidence="2" id="KW-1185">Reference proteome</keyword>
<dbReference type="Proteomes" id="UP000634136">
    <property type="component" value="Unassembled WGS sequence"/>
</dbReference>
<dbReference type="EMBL" id="JAAIUW010000006">
    <property type="protein sequence ID" value="KAF7828931.1"/>
    <property type="molecule type" value="Genomic_DNA"/>
</dbReference>
<evidence type="ECO:0000313" key="1">
    <source>
        <dbReference type="EMBL" id="KAF7828931.1"/>
    </source>
</evidence>
<proteinExistence type="predicted"/>
<accession>A0A834TYA9</accession>
<dbReference type="AlphaFoldDB" id="A0A834TYA9"/>
<comment type="caution">
    <text evidence="1">The sequence shown here is derived from an EMBL/GenBank/DDBJ whole genome shotgun (WGS) entry which is preliminary data.</text>
</comment>
<reference evidence="1" key="1">
    <citation type="submission" date="2020-09" db="EMBL/GenBank/DDBJ databases">
        <title>Genome-Enabled Discovery of Anthraquinone Biosynthesis in Senna tora.</title>
        <authorList>
            <person name="Kang S.-H."/>
            <person name="Pandey R.P."/>
            <person name="Lee C.-M."/>
            <person name="Sim J.-S."/>
            <person name="Jeong J.-T."/>
            <person name="Choi B.-S."/>
            <person name="Jung M."/>
            <person name="Ginzburg D."/>
            <person name="Zhao K."/>
            <person name="Won S.Y."/>
            <person name="Oh T.-J."/>
            <person name="Yu Y."/>
            <person name="Kim N.-H."/>
            <person name="Lee O.R."/>
            <person name="Lee T.-H."/>
            <person name="Bashyal P."/>
            <person name="Kim T.-S."/>
            <person name="Lee W.-H."/>
            <person name="Kawkins C."/>
            <person name="Kim C.-K."/>
            <person name="Kim J.S."/>
            <person name="Ahn B.O."/>
            <person name="Rhee S.Y."/>
            <person name="Sohng J.K."/>
        </authorList>
    </citation>
    <scope>NUCLEOTIDE SEQUENCE</scope>
    <source>
        <tissue evidence="1">Leaf</tissue>
    </source>
</reference>
<protein>
    <submittedName>
        <fullName evidence="1">Uncharacterized protein</fullName>
    </submittedName>
</protein>
<evidence type="ECO:0000313" key="2">
    <source>
        <dbReference type="Proteomes" id="UP000634136"/>
    </source>
</evidence>
<name>A0A834TYA9_9FABA</name>